<evidence type="ECO:0000313" key="8">
    <source>
        <dbReference type="Proteomes" id="UP000016600"/>
    </source>
</evidence>
<feature type="transmembrane region" description="Helical" evidence="6">
    <location>
        <begin position="59"/>
        <end position="77"/>
    </location>
</feature>
<dbReference type="InterPro" id="IPR002797">
    <property type="entry name" value="Polysacc_synth"/>
</dbReference>
<evidence type="ECO:0000256" key="1">
    <source>
        <dbReference type="ARBA" id="ARBA00004651"/>
    </source>
</evidence>
<dbReference type="PANTHER" id="PTHR30250">
    <property type="entry name" value="PST FAMILY PREDICTED COLANIC ACID TRANSPORTER"/>
    <property type="match status" value="1"/>
</dbReference>
<dbReference type="Proteomes" id="UP000016600">
    <property type="component" value="Unassembled WGS sequence"/>
</dbReference>
<dbReference type="AlphaFoldDB" id="U2MAS9"/>
<organism evidence="7 8">
    <name type="scientific">Hoylesella pleuritidis F0068</name>
    <dbReference type="NCBI Taxonomy" id="1081904"/>
    <lineage>
        <taxon>Bacteria</taxon>
        <taxon>Pseudomonadati</taxon>
        <taxon>Bacteroidota</taxon>
        <taxon>Bacteroidia</taxon>
        <taxon>Bacteroidales</taxon>
        <taxon>Prevotellaceae</taxon>
        <taxon>Hoylesella</taxon>
    </lineage>
</organism>
<comment type="caution">
    <text evidence="7">The sequence shown here is derived from an EMBL/GenBank/DDBJ whole genome shotgun (WGS) entry which is preliminary data.</text>
</comment>
<keyword evidence="8" id="KW-1185">Reference proteome</keyword>
<name>U2MAS9_9BACT</name>
<evidence type="ECO:0000313" key="7">
    <source>
        <dbReference type="EMBL" id="ERJ98814.1"/>
    </source>
</evidence>
<keyword evidence="5 6" id="KW-0472">Membrane</keyword>
<feature type="transmembrane region" description="Helical" evidence="6">
    <location>
        <begin position="309"/>
        <end position="332"/>
    </location>
</feature>
<evidence type="ECO:0000256" key="6">
    <source>
        <dbReference type="SAM" id="Phobius"/>
    </source>
</evidence>
<accession>U2MAS9</accession>
<feature type="transmembrane region" description="Helical" evidence="6">
    <location>
        <begin position="338"/>
        <end position="360"/>
    </location>
</feature>
<evidence type="ECO:0000256" key="4">
    <source>
        <dbReference type="ARBA" id="ARBA00022989"/>
    </source>
</evidence>
<dbReference type="Pfam" id="PF01943">
    <property type="entry name" value="Polysacc_synt"/>
    <property type="match status" value="1"/>
</dbReference>
<proteinExistence type="predicted"/>
<feature type="transmembrane region" description="Helical" evidence="6">
    <location>
        <begin position="132"/>
        <end position="152"/>
    </location>
</feature>
<protein>
    <submittedName>
        <fullName evidence="7">Polysaccharide biosynthesis protein</fullName>
    </submittedName>
</protein>
<feature type="transmembrane region" description="Helical" evidence="6">
    <location>
        <begin position="98"/>
        <end position="120"/>
    </location>
</feature>
<feature type="transmembrane region" description="Helical" evidence="6">
    <location>
        <begin position="399"/>
        <end position="420"/>
    </location>
</feature>
<dbReference type="EMBL" id="AWET01000045">
    <property type="protein sequence ID" value="ERJ98814.1"/>
    <property type="molecule type" value="Genomic_DNA"/>
</dbReference>
<reference evidence="7 8" key="1">
    <citation type="submission" date="2013-08" db="EMBL/GenBank/DDBJ databases">
        <authorList>
            <person name="Durkin A.S."/>
            <person name="Haft D.R."/>
            <person name="McCorrison J."/>
            <person name="Torralba M."/>
            <person name="Gillis M."/>
            <person name="Haft D.H."/>
            <person name="Methe B."/>
            <person name="Sutton G."/>
            <person name="Nelson K.E."/>
        </authorList>
    </citation>
    <scope>NUCLEOTIDE SEQUENCE [LARGE SCALE GENOMIC DNA]</scope>
    <source>
        <strain evidence="7 8">F0068</strain>
    </source>
</reference>
<feature type="transmembrane region" description="Helical" evidence="6">
    <location>
        <begin position="372"/>
        <end position="393"/>
    </location>
</feature>
<feature type="transmembrane region" description="Helical" evidence="6">
    <location>
        <begin position="274"/>
        <end position="297"/>
    </location>
</feature>
<evidence type="ECO:0000256" key="3">
    <source>
        <dbReference type="ARBA" id="ARBA00022692"/>
    </source>
</evidence>
<comment type="subcellular location">
    <subcellularLocation>
        <location evidence="1">Cell membrane</location>
        <topology evidence="1">Multi-pass membrane protein</topology>
    </subcellularLocation>
</comment>
<evidence type="ECO:0000256" key="2">
    <source>
        <dbReference type="ARBA" id="ARBA00022475"/>
    </source>
</evidence>
<keyword evidence="4 6" id="KW-1133">Transmembrane helix</keyword>
<keyword evidence="3 6" id="KW-0812">Transmembrane</keyword>
<feature type="transmembrane region" description="Helical" evidence="6">
    <location>
        <begin position="159"/>
        <end position="180"/>
    </location>
</feature>
<feature type="transmembrane region" description="Helical" evidence="6">
    <location>
        <begin position="26"/>
        <end position="47"/>
    </location>
</feature>
<dbReference type="RefSeq" id="WP_021584677.1">
    <property type="nucleotide sequence ID" value="NZ_AWET01000045.1"/>
</dbReference>
<dbReference type="PANTHER" id="PTHR30250:SF11">
    <property type="entry name" value="O-ANTIGEN TRANSPORTER-RELATED"/>
    <property type="match status" value="1"/>
</dbReference>
<dbReference type="GO" id="GO:0005886">
    <property type="term" value="C:plasma membrane"/>
    <property type="evidence" value="ECO:0007669"/>
    <property type="project" value="UniProtKB-SubCell"/>
</dbReference>
<dbReference type="PATRIC" id="fig|1081904.3.peg.2126"/>
<gene>
    <name evidence="7" type="ORF">HMPREF1218_0694</name>
</gene>
<evidence type="ECO:0000256" key="5">
    <source>
        <dbReference type="ARBA" id="ARBA00023136"/>
    </source>
</evidence>
<feature type="transmembrane region" description="Helical" evidence="6">
    <location>
        <begin position="186"/>
        <end position="209"/>
    </location>
</feature>
<keyword evidence="2" id="KW-1003">Cell membrane</keyword>
<feature type="transmembrane region" description="Helical" evidence="6">
    <location>
        <begin position="230"/>
        <end position="254"/>
    </location>
</feature>
<sequence length="425" mass="47825">MKKLSNIVKDKIFQCGSRNLVLKNMLYLLITQIVNYILPLITIKYLILTIGVTNFGKISFVQSFIFYFIVIIDYGFNISATRDIACCNKENKDAISKIFANTLTAKIILLTVCLFIYLYLVLLIPKFKEDKLIYILFSGVLIGTCLFPQWYFQGIQKMGYITLVNTLIKVLLLLSVFIFVKKGEDYVLVPFTYSLSYIISGLYALFLALKHSSFLGYCNKNAVVTAFKNGFPIFLSSAVSTILNGSSVFILGFIAEDNIVGYYSGFDKLIRSCLLIFAPITTAIYPHISGIIVNDYLAGVRYIRKAAKFTLLLALFIVILLIALSDYIIPLVFTDSFIQFKGVFVILSVWIIFSVANNFIGIQFYTCIGKSTMYTQSLVVCGVITLLLLIVLTKLQSCYGTAVSILFGEVLLTMILLLNIRLKRL</sequence>
<dbReference type="InterPro" id="IPR050833">
    <property type="entry name" value="Poly_Biosynth_Transport"/>
</dbReference>